<reference evidence="2" key="1">
    <citation type="submission" date="2022-08" db="EMBL/GenBank/DDBJ databases">
        <title>Genomic Encyclopedia of Type Strains, Phase V (KMG-V): Genome sequencing to study the core and pangenomes of soil and plant-associated prokaryotes.</title>
        <authorList>
            <person name="Whitman W."/>
        </authorList>
    </citation>
    <scope>NUCLEOTIDE SEQUENCE</scope>
    <source>
        <strain evidence="2">SP3026</strain>
    </source>
</reference>
<evidence type="ECO:0000256" key="1">
    <source>
        <dbReference type="SAM" id="MobiDB-lite"/>
    </source>
</evidence>
<organism evidence="2 3">
    <name type="scientific">Salinibacter ruber</name>
    <dbReference type="NCBI Taxonomy" id="146919"/>
    <lineage>
        <taxon>Bacteria</taxon>
        <taxon>Pseudomonadati</taxon>
        <taxon>Rhodothermota</taxon>
        <taxon>Rhodothermia</taxon>
        <taxon>Rhodothermales</taxon>
        <taxon>Salinibacteraceae</taxon>
        <taxon>Salinibacter</taxon>
    </lineage>
</organism>
<accession>A0A9X2ZUR4</accession>
<gene>
    <name evidence="2" type="ORF">GGP45_002422</name>
</gene>
<evidence type="ECO:0000313" key="2">
    <source>
        <dbReference type="EMBL" id="MCS4122064.1"/>
    </source>
</evidence>
<proteinExistence type="predicted"/>
<dbReference type="EMBL" id="JANUBL010000004">
    <property type="protein sequence ID" value="MCS4122064.1"/>
    <property type="molecule type" value="Genomic_DNA"/>
</dbReference>
<dbReference type="AlphaFoldDB" id="A0A9X2ZUR4"/>
<dbReference type="Proteomes" id="UP001155144">
    <property type="component" value="Unassembled WGS sequence"/>
</dbReference>
<protein>
    <submittedName>
        <fullName evidence="2">Uncharacterized protein</fullName>
    </submittedName>
</protein>
<feature type="region of interest" description="Disordered" evidence="1">
    <location>
        <begin position="178"/>
        <end position="197"/>
    </location>
</feature>
<name>A0A9X2ZUR4_9BACT</name>
<comment type="caution">
    <text evidence="2">The sequence shown here is derived from an EMBL/GenBank/DDBJ whole genome shotgun (WGS) entry which is preliminary data.</text>
</comment>
<evidence type="ECO:0000313" key="3">
    <source>
        <dbReference type="Proteomes" id="UP001155144"/>
    </source>
</evidence>
<sequence>MWPGIAEETLRLVNNIDSLSDLGVNPREYESIGMYMREISSDFNRRLQNLKRSIQKPIRLAIVFVSKSPDPGVLSQVTNSTHYGLLDAQSLVAATPQSKIGEWWQQRRSLLTRAVVQLSAHAFALPPSTTISAIRNFGPIDNKVLEGQGITRYGPAHGARDFGRSDLGKFLIGETMEGSEARGKPATEAAQAYDALS</sequence>
<dbReference type="RefSeq" id="WP_259040159.1">
    <property type="nucleotide sequence ID" value="NZ_JANUBL010000004.1"/>
</dbReference>